<dbReference type="AlphaFoldDB" id="M6V490"/>
<dbReference type="Proteomes" id="UP000012112">
    <property type="component" value="Unassembled WGS sequence"/>
</dbReference>
<sequence>MNFAKTNRNEKFRQRTFWQEELETNHKKRAGRNTGSDFIESKRLSQAVTISF</sequence>
<organism evidence="1 2">
    <name type="scientific">Leptospira noguchii</name>
    <dbReference type="NCBI Taxonomy" id="28182"/>
    <lineage>
        <taxon>Bacteria</taxon>
        <taxon>Pseudomonadati</taxon>
        <taxon>Spirochaetota</taxon>
        <taxon>Spirochaetia</taxon>
        <taxon>Leptospirales</taxon>
        <taxon>Leptospiraceae</taxon>
        <taxon>Leptospira</taxon>
    </lineage>
</organism>
<dbReference type="EMBL" id="AKWD02000057">
    <property type="protein sequence ID" value="EMO52257.1"/>
    <property type="molecule type" value="Genomic_DNA"/>
</dbReference>
<evidence type="ECO:0000313" key="2">
    <source>
        <dbReference type="Proteomes" id="UP000012112"/>
    </source>
</evidence>
<accession>M6V490</accession>
<gene>
    <name evidence="1" type="ORF">LEP1GSC172_0087</name>
</gene>
<proteinExistence type="predicted"/>
<evidence type="ECO:0000313" key="1">
    <source>
        <dbReference type="EMBL" id="EMO52257.1"/>
    </source>
</evidence>
<reference evidence="1 2" key="1">
    <citation type="submission" date="2013-01" db="EMBL/GenBank/DDBJ databases">
        <authorList>
            <person name="Harkins D.M."/>
            <person name="Durkin A.S."/>
            <person name="Brinkac L.M."/>
            <person name="Haft D.H."/>
            <person name="Selengut J.D."/>
            <person name="Sanka R."/>
            <person name="DePew J."/>
            <person name="Purushe J."/>
            <person name="Matthias M.A."/>
            <person name="Vinetz J.M."/>
            <person name="Sutton G.G."/>
            <person name="Nierman W.C."/>
            <person name="Fouts D.E."/>
        </authorList>
    </citation>
    <scope>NUCLEOTIDE SEQUENCE [LARGE SCALE GENOMIC DNA]</scope>
    <source>
        <strain evidence="1 2">HAI1536</strain>
    </source>
</reference>
<name>M6V490_9LEPT</name>
<comment type="caution">
    <text evidence="1">The sequence shown here is derived from an EMBL/GenBank/DDBJ whole genome shotgun (WGS) entry which is preliminary data.</text>
</comment>
<protein>
    <submittedName>
        <fullName evidence="1">Uncharacterized protein</fullName>
    </submittedName>
</protein>